<dbReference type="SMART" id="SM00369">
    <property type="entry name" value="LRR_TYP"/>
    <property type="match status" value="5"/>
</dbReference>
<evidence type="ECO:0000256" key="3">
    <source>
        <dbReference type="ARBA" id="ARBA00022614"/>
    </source>
</evidence>
<dbReference type="InterPro" id="IPR003591">
    <property type="entry name" value="Leu-rich_rpt_typical-subtyp"/>
</dbReference>
<dbReference type="InterPro" id="IPR032675">
    <property type="entry name" value="LRR_dom_sf"/>
</dbReference>
<evidence type="ECO:0000256" key="4">
    <source>
        <dbReference type="ARBA" id="ARBA00022737"/>
    </source>
</evidence>
<keyword evidence="7" id="KW-1185">Reference proteome</keyword>
<dbReference type="Pfam" id="PF13855">
    <property type="entry name" value="LRR_8"/>
    <property type="match status" value="1"/>
</dbReference>
<accession>A0A667X275</accession>
<keyword evidence="4" id="KW-0677">Repeat</keyword>
<dbReference type="GO" id="GO:0005634">
    <property type="term" value="C:nucleus"/>
    <property type="evidence" value="ECO:0007669"/>
    <property type="project" value="TreeGrafter"/>
</dbReference>
<keyword evidence="2" id="KW-0963">Cytoplasm</keyword>
<dbReference type="AlphaFoldDB" id="A0A667X275"/>
<evidence type="ECO:0000313" key="7">
    <source>
        <dbReference type="Proteomes" id="UP000472263"/>
    </source>
</evidence>
<evidence type="ECO:0008006" key="8">
    <source>
        <dbReference type="Google" id="ProtNLM"/>
    </source>
</evidence>
<comment type="subcellular location">
    <subcellularLocation>
        <location evidence="1">Cytoplasm</location>
    </subcellularLocation>
</comment>
<dbReference type="PANTHER" id="PTHR22710">
    <property type="entry name" value="X-RAY RADIATION RESISTANCE ASSOCIATED PROTEIN 1 XRRA1"/>
    <property type="match status" value="1"/>
</dbReference>
<dbReference type="PROSITE" id="PS51450">
    <property type="entry name" value="LRR"/>
    <property type="match status" value="3"/>
</dbReference>
<evidence type="ECO:0000256" key="1">
    <source>
        <dbReference type="ARBA" id="ARBA00004496"/>
    </source>
</evidence>
<dbReference type="Ensembl" id="ENSMMDT00005008318.1">
    <property type="protein sequence ID" value="ENSMMDP00005008078.1"/>
    <property type="gene ID" value="ENSMMDG00005004482.1"/>
</dbReference>
<dbReference type="Pfam" id="PF00560">
    <property type="entry name" value="LRR_1"/>
    <property type="match status" value="1"/>
</dbReference>
<dbReference type="GeneTree" id="ENSGT00390000016048"/>
<sequence length="595" mass="67308">MQRGLSKLVFGQSRSAQRLRPRAILRRRGAGPNLWLVVRGKAVDLNQRPNLPTRKKENRKLDSRSNESENKAKTDGGVSVTPRGNTLDGPLLMRLHCVDEPSELCVVNISEQRLDSVEPDDLKEFDSVAYINAFVNSLSLGSFSSFCSLIELDLSLNGIRNMAFDAADFPHLEVLDLSYNHLSADDVASLGRLPRLKVLDLSANELQQLPSNLGSSNSDLTQLPTKKEDAPFRALEVLMLDGNNLASGVFSSLANLRRLRYLNLQGNRISEIPDLVWRDRMKRLQTPNTRQNKGQGLDNMESNPTNENFKGTSELVGYVSHMLDGSGLPLPELQFLNLAANKIAEEEALLAVGLFPKLSEIVIHSNPLTTLRCGGLPLLMLCLQERLGITVKHKKTQDDLKPSLRVCNDPTWKVKERIPKMPRNTPLMEARPRSLLSSLGEKQDASNHFSQTKIEEGVRTVMRRSKAKNSETCQNAELFFLTQATDEQTTDKNYEPGLPSDEKEKAKNLERTEDDAIPEQFEGYRMLMDAEPNPDVVVPIGIQTATRMLEHTMRNLIVFREPYRERHRKVCCFFCFVLFFFFKLLRFTLLWSNYI</sequence>
<dbReference type="InParanoid" id="A0A667X275"/>
<reference evidence="6" key="2">
    <citation type="submission" date="2025-08" db="UniProtKB">
        <authorList>
            <consortium name="Ensembl"/>
        </authorList>
    </citation>
    <scope>IDENTIFICATION</scope>
</reference>
<evidence type="ECO:0000256" key="2">
    <source>
        <dbReference type="ARBA" id="ARBA00022490"/>
    </source>
</evidence>
<name>A0A667X275_9TELE</name>
<dbReference type="SUPFAM" id="SSF52058">
    <property type="entry name" value="L domain-like"/>
    <property type="match status" value="1"/>
</dbReference>
<gene>
    <name evidence="6" type="primary">xrra1</name>
</gene>
<dbReference type="Proteomes" id="UP000472263">
    <property type="component" value="Chromosome 14"/>
</dbReference>
<dbReference type="PANTHER" id="PTHR22710:SF2">
    <property type="entry name" value="X-RAY RADIATION RESISTANCE-ASSOCIATED PROTEIN 1"/>
    <property type="match status" value="1"/>
</dbReference>
<reference evidence="6" key="1">
    <citation type="submission" date="2019-06" db="EMBL/GenBank/DDBJ databases">
        <authorList>
            <consortium name="Wellcome Sanger Institute Data Sharing"/>
        </authorList>
    </citation>
    <scope>NUCLEOTIDE SEQUENCE [LARGE SCALE GENOMIC DNA]</scope>
</reference>
<feature type="region of interest" description="Disordered" evidence="5">
    <location>
        <begin position="489"/>
        <end position="509"/>
    </location>
</feature>
<proteinExistence type="predicted"/>
<dbReference type="InterPro" id="IPR001611">
    <property type="entry name" value="Leu-rich_rpt"/>
</dbReference>
<evidence type="ECO:0000256" key="5">
    <source>
        <dbReference type="SAM" id="MobiDB-lite"/>
    </source>
</evidence>
<reference evidence="6" key="3">
    <citation type="submission" date="2025-09" db="UniProtKB">
        <authorList>
            <consortium name="Ensembl"/>
        </authorList>
    </citation>
    <scope>IDENTIFICATION</scope>
</reference>
<dbReference type="PRINTS" id="PR00019">
    <property type="entry name" value="LEURICHRPT"/>
</dbReference>
<keyword evidence="3" id="KW-0433">Leucine-rich repeat</keyword>
<dbReference type="Gene3D" id="3.80.10.10">
    <property type="entry name" value="Ribonuclease Inhibitor"/>
    <property type="match status" value="2"/>
</dbReference>
<organism evidence="6 7">
    <name type="scientific">Myripristis murdjan</name>
    <name type="common">pinecone soldierfish</name>
    <dbReference type="NCBI Taxonomy" id="586833"/>
    <lineage>
        <taxon>Eukaryota</taxon>
        <taxon>Metazoa</taxon>
        <taxon>Chordata</taxon>
        <taxon>Craniata</taxon>
        <taxon>Vertebrata</taxon>
        <taxon>Euteleostomi</taxon>
        <taxon>Actinopterygii</taxon>
        <taxon>Neopterygii</taxon>
        <taxon>Teleostei</taxon>
        <taxon>Neoteleostei</taxon>
        <taxon>Acanthomorphata</taxon>
        <taxon>Holocentriformes</taxon>
        <taxon>Holocentridae</taxon>
        <taxon>Myripristis</taxon>
    </lineage>
</organism>
<evidence type="ECO:0000313" key="6">
    <source>
        <dbReference type="Ensembl" id="ENSMMDP00005008078.1"/>
    </source>
</evidence>
<feature type="compositionally biased region" description="Basic and acidic residues" evidence="5">
    <location>
        <begin position="59"/>
        <end position="74"/>
    </location>
</feature>
<dbReference type="GO" id="GO:0005737">
    <property type="term" value="C:cytoplasm"/>
    <property type="evidence" value="ECO:0007669"/>
    <property type="project" value="UniProtKB-SubCell"/>
</dbReference>
<feature type="region of interest" description="Disordered" evidence="5">
    <location>
        <begin position="46"/>
        <end position="84"/>
    </location>
</feature>
<protein>
    <recommendedName>
        <fullName evidence="8">X-ray radiation resistance associated 1</fullName>
    </recommendedName>
</protein>